<dbReference type="GeneID" id="80916338"/>
<proteinExistence type="predicted"/>
<keyword evidence="2" id="KW-1185">Reference proteome</keyword>
<organism evidence="1 2">
    <name type="scientific">Saccharomyces mikatae IFO 1815</name>
    <dbReference type="NCBI Taxonomy" id="226126"/>
    <lineage>
        <taxon>Eukaryota</taxon>
        <taxon>Fungi</taxon>
        <taxon>Dikarya</taxon>
        <taxon>Ascomycota</taxon>
        <taxon>Saccharomycotina</taxon>
        <taxon>Saccharomycetes</taxon>
        <taxon>Saccharomycetales</taxon>
        <taxon>Saccharomycetaceae</taxon>
        <taxon>Saccharomyces</taxon>
    </lineage>
</organism>
<protein>
    <submittedName>
        <fullName evidence="1">Uncharacterized protein</fullName>
    </submittedName>
</protein>
<dbReference type="AlphaFoldDB" id="A0AA35NGE5"/>
<sequence>MNQYLLDNTLWNTPYYFYSEKKCSKFFKGLVGLTRSSALFKSPTNGAENTQPNTPANEVSNEIARFYIYSPDPLLEAYFVEAAEVDQEAQREYRRKQYPNARAL</sequence>
<dbReference type="InterPro" id="IPR001142">
    <property type="entry name" value="DUP/COS"/>
</dbReference>
<dbReference type="EMBL" id="OX365757">
    <property type="protein sequence ID" value="CAI4037125.1"/>
    <property type="molecule type" value="Genomic_DNA"/>
</dbReference>
<dbReference type="Proteomes" id="UP001161438">
    <property type="component" value="Chromosome 1"/>
</dbReference>
<dbReference type="RefSeq" id="XP_056080242.1">
    <property type="nucleotide sequence ID" value="XM_056226703.1"/>
</dbReference>
<name>A0AA35NGE5_SACMI</name>
<accession>A0AA35NGE5</accession>
<reference evidence="1" key="1">
    <citation type="submission" date="2022-10" db="EMBL/GenBank/DDBJ databases">
        <authorList>
            <person name="Byrne P K."/>
        </authorList>
    </citation>
    <scope>NUCLEOTIDE SEQUENCE</scope>
    <source>
        <strain evidence="1">IFO1815</strain>
    </source>
</reference>
<evidence type="ECO:0000313" key="1">
    <source>
        <dbReference type="EMBL" id="CAI4037125.1"/>
    </source>
</evidence>
<gene>
    <name evidence="1" type="primary">SMKI01G0840</name>
    <name evidence="1" type="ORF">SMKI_01G0840</name>
</gene>
<evidence type="ECO:0000313" key="2">
    <source>
        <dbReference type="Proteomes" id="UP001161438"/>
    </source>
</evidence>
<dbReference type="Pfam" id="PF00674">
    <property type="entry name" value="DUP"/>
    <property type="match status" value="1"/>
</dbReference>